<evidence type="ECO:0000313" key="3">
    <source>
        <dbReference type="EMBL" id="NNF05361.1"/>
    </source>
</evidence>
<name>A0A7Y2H0X0_UNCEI</name>
<dbReference type="EMBL" id="JABDJR010000042">
    <property type="protein sequence ID" value="NNF05361.1"/>
    <property type="molecule type" value="Genomic_DNA"/>
</dbReference>
<feature type="transmembrane region" description="Helical" evidence="2">
    <location>
        <begin position="171"/>
        <end position="191"/>
    </location>
</feature>
<evidence type="ECO:0000313" key="4">
    <source>
        <dbReference type="Proteomes" id="UP000547674"/>
    </source>
</evidence>
<feature type="transmembrane region" description="Helical" evidence="2">
    <location>
        <begin position="198"/>
        <end position="226"/>
    </location>
</feature>
<comment type="caution">
    <text evidence="3">The sequence shown here is derived from an EMBL/GenBank/DDBJ whole genome shotgun (WGS) entry which is preliminary data.</text>
</comment>
<protein>
    <recommendedName>
        <fullName evidence="5">Glycosyltransferase RgtA/B/C/D-like domain-containing protein</fullName>
    </recommendedName>
</protein>
<gene>
    <name evidence="3" type="ORF">HKN21_01240</name>
</gene>
<feature type="non-terminal residue" evidence="3">
    <location>
        <position position="298"/>
    </location>
</feature>
<proteinExistence type="predicted"/>
<keyword evidence="2" id="KW-0812">Transmembrane</keyword>
<dbReference type="AlphaFoldDB" id="A0A7Y2H0X0"/>
<keyword evidence="2" id="KW-1133">Transmembrane helix</keyword>
<feature type="transmembrane region" description="Helical" evidence="2">
    <location>
        <begin position="83"/>
        <end position="104"/>
    </location>
</feature>
<sequence length="298" mass="32764">MAISILYWGITLLGSDFYPRVWIDEGWIAEPGYTLATAGEFGNPSHGSIYRFDDRLYWNSPLKFLLLGGVYKLGLPAFAGGRYLSMFLGFGTVLLLCHGAMLLLSGNRSRRPGDSDGKSPQLEGGNSSRLGGGDLSRSDIANPKLWLGALLLWLALCITTDPTLWKSHRTIRFESLTAFCFALTWVSWLAVPWKWRGLAMGLGAGLAFLSHPAGALASGVTGFLFLTDPKPLATRLHQLGLAALTVVLCILPWALYLLGDREADFVNFLGQNAPHLDGRDHGLLEQMALERQRYLAYF</sequence>
<evidence type="ECO:0008006" key="5">
    <source>
        <dbReference type="Google" id="ProtNLM"/>
    </source>
</evidence>
<evidence type="ECO:0000256" key="2">
    <source>
        <dbReference type="SAM" id="Phobius"/>
    </source>
</evidence>
<accession>A0A7Y2H0X0</accession>
<keyword evidence="2" id="KW-0472">Membrane</keyword>
<evidence type="ECO:0000256" key="1">
    <source>
        <dbReference type="SAM" id="MobiDB-lite"/>
    </source>
</evidence>
<dbReference type="Proteomes" id="UP000547674">
    <property type="component" value="Unassembled WGS sequence"/>
</dbReference>
<feature type="transmembrane region" description="Helical" evidence="2">
    <location>
        <begin position="145"/>
        <end position="165"/>
    </location>
</feature>
<feature type="transmembrane region" description="Helical" evidence="2">
    <location>
        <begin position="238"/>
        <end position="258"/>
    </location>
</feature>
<reference evidence="3 4" key="1">
    <citation type="submission" date="2020-03" db="EMBL/GenBank/DDBJ databases">
        <title>Metabolic flexibility allows generalist bacteria to become dominant in a frequently disturbed ecosystem.</title>
        <authorList>
            <person name="Chen Y.-J."/>
            <person name="Leung P.M."/>
            <person name="Bay S.K."/>
            <person name="Hugenholtz P."/>
            <person name="Kessler A.J."/>
            <person name="Shelley G."/>
            <person name="Waite D.W."/>
            <person name="Cook P.L."/>
            <person name="Greening C."/>
        </authorList>
    </citation>
    <scope>NUCLEOTIDE SEQUENCE [LARGE SCALE GENOMIC DNA]</scope>
    <source>
        <strain evidence="3">SS_bin_28</strain>
    </source>
</reference>
<organism evidence="3 4">
    <name type="scientific">Eiseniibacteriota bacterium</name>
    <dbReference type="NCBI Taxonomy" id="2212470"/>
    <lineage>
        <taxon>Bacteria</taxon>
        <taxon>Candidatus Eiseniibacteriota</taxon>
    </lineage>
</organism>
<feature type="region of interest" description="Disordered" evidence="1">
    <location>
        <begin position="109"/>
        <end position="130"/>
    </location>
</feature>